<evidence type="ECO:0000313" key="4">
    <source>
        <dbReference type="Proteomes" id="UP000002274"/>
    </source>
</evidence>
<evidence type="ECO:0000259" key="2">
    <source>
        <dbReference type="Pfam" id="PF07878"/>
    </source>
</evidence>
<accession>A2CAI6</accession>
<dbReference type="Proteomes" id="UP000002274">
    <property type="component" value="Chromosome"/>
</dbReference>
<dbReference type="SUPFAM" id="SSF47598">
    <property type="entry name" value="Ribbon-helix-helix"/>
    <property type="match status" value="1"/>
</dbReference>
<gene>
    <name evidence="3" type="ordered locus">P9303_17541</name>
</gene>
<dbReference type="InterPro" id="IPR012869">
    <property type="entry name" value="RHH_5"/>
</dbReference>
<feature type="domain" description="CopG-like ribbon-helix-helix" evidence="2">
    <location>
        <begin position="33"/>
        <end position="75"/>
    </location>
</feature>
<protein>
    <submittedName>
        <fullName evidence="3">Possible Helix-turn-helix protein, copG family protein</fullName>
    </submittedName>
</protein>
<dbReference type="Pfam" id="PF07878">
    <property type="entry name" value="RHH_5"/>
    <property type="match status" value="1"/>
</dbReference>
<dbReference type="HOGENOM" id="CLU_2620843_0_0_3"/>
<dbReference type="STRING" id="59922.P9303_17541"/>
<organism evidence="3 4">
    <name type="scientific">Prochlorococcus marinus (strain MIT 9303)</name>
    <dbReference type="NCBI Taxonomy" id="59922"/>
    <lineage>
        <taxon>Bacteria</taxon>
        <taxon>Bacillati</taxon>
        <taxon>Cyanobacteriota</taxon>
        <taxon>Cyanophyceae</taxon>
        <taxon>Synechococcales</taxon>
        <taxon>Prochlorococcaceae</taxon>
        <taxon>Prochlorococcus</taxon>
    </lineage>
</organism>
<evidence type="ECO:0000313" key="3">
    <source>
        <dbReference type="EMBL" id="ABM78496.1"/>
    </source>
</evidence>
<dbReference type="GO" id="GO:0006355">
    <property type="term" value="P:regulation of DNA-templated transcription"/>
    <property type="evidence" value="ECO:0007669"/>
    <property type="project" value="InterPro"/>
</dbReference>
<feature type="region of interest" description="Disordered" evidence="1">
    <location>
        <begin position="1"/>
        <end position="32"/>
    </location>
</feature>
<dbReference type="BioCyc" id="PMAR59922:G1G80-1522-MONOMER"/>
<dbReference type="InterPro" id="IPR010985">
    <property type="entry name" value="Ribbon_hlx_hlx"/>
</dbReference>
<dbReference type="AlphaFoldDB" id="A2CAI6"/>
<dbReference type="EMBL" id="CP000554">
    <property type="protein sequence ID" value="ABM78496.1"/>
    <property type="molecule type" value="Genomic_DNA"/>
</dbReference>
<dbReference type="KEGG" id="pmf:P9303_17541"/>
<proteinExistence type="predicted"/>
<reference evidence="3 4" key="1">
    <citation type="journal article" date="2007" name="PLoS Genet.">
        <title>Patterns and implications of gene gain and loss in the evolution of Prochlorococcus.</title>
        <authorList>
            <person name="Kettler G.C."/>
            <person name="Martiny A.C."/>
            <person name="Huang K."/>
            <person name="Zucker J."/>
            <person name="Coleman M.L."/>
            <person name="Rodrigue S."/>
            <person name="Chen F."/>
            <person name="Lapidus A."/>
            <person name="Ferriera S."/>
            <person name="Johnson J."/>
            <person name="Steglich C."/>
            <person name="Church G.M."/>
            <person name="Richardson P."/>
            <person name="Chisholm S.W."/>
        </authorList>
    </citation>
    <scope>NUCLEOTIDE SEQUENCE [LARGE SCALE GENOMIC DNA]</scope>
    <source>
        <strain evidence="3 4">MIT 9303</strain>
    </source>
</reference>
<name>A2CAI6_PROM3</name>
<evidence type="ECO:0000256" key="1">
    <source>
        <dbReference type="SAM" id="MobiDB-lite"/>
    </source>
</evidence>
<sequence>MSLLQNPMAELQERQGLSQEAPSAATVADSAQSERLNVTLPAGLMNRLKQHALAESRSCSSLASFLIEDGLRRHRQLDG</sequence>